<evidence type="ECO:0000313" key="3">
    <source>
        <dbReference type="Proteomes" id="UP000294980"/>
    </source>
</evidence>
<evidence type="ECO:0000256" key="1">
    <source>
        <dbReference type="SAM" id="MobiDB-lite"/>
    </source>
</evidence>
<accession>A0A4R2KTQ7</accession>
<feature type="region of interest" description="Disordered" evidence="1">
    <location>
        <begin position="98"/>
        <end position="179"/>
    </location>
</feature>
<dbReference type="Proteomes" id="UP000294980">
    <property type="component" value="Unassembled WGS sequence"/>
</dbReference>
<dbReference type="AlphaFoldDB" id="A0A4R2KTQ7"/>
<evidence type="ECO:0000313" key="2">
    <source>
        <dbReference type="EMBL" id="TCO77173.1"/>
    </source>
</evidence>
<organism evidence="2 3">
    <name type="scientific">Chromatocurvus halotolerans</name>
    <dbReference type="NCBI Taxonomy" id="1132028"/>
    <lineage>
        <taxon>Bacteria</taxon>
        <taxon>Pseudomonadati</taxon>
        <taxon>Pseudomonadota</taxon>
        <taxon>Gammaproteobacteria</taxon>
        <taxon>Cellvibrionales</taxon>
        <taxon>Halieaceae</taxon>
        <taxon>Chromatocurvus</taxon>
    </lineage>
</organism>
<feature type="compositionally biased region" description="Basic and acidic residues" evidence="1">
    <location>
        <begin position="143"/>
        <end position="173"/>
    </location>
</feature>
<keyword evidence="3" id="KW-1185">Reference proteome</keyword>
<gene>
    <name evidence="2" type="ORF">EV688_103188</name>
</gene>
<reference evidence="2 3" key="1">
    <citation type="submission" date="2019-03" db="EMBL/GenBank/DDBJ databases">
        <title>Genomic Encyclopedia of Type Strains, Phase IV (KMG-IV): sequencing the most valuable type-strain genomes for metagenomic binning, comparative biology and taxonomic classification.</title>
        <authorList>
            <person name="Goeker M."/>
        </authorList>
    </citation>
    <scope>NUCLEOTIDE SEQUENCE [LARGE SCALE GENOMIC DNA]</scope>
    <source>
        <strain evidence="2 3">DSM 23344</strain>
    </source>
</reference>
<protein>
    <submittedName>
        <fullName evidence="2">Uncharacterized protein</fullName>
    </submittedName>
</protein>
<comment type="caution">
    <text evidence="2">The sequence shown here is derived from an EMBL/GenBank/DDBJ whole genome shotgun (WGS) entry which is preliminary data.</text>
</comment>
<dbReference type="EMBL" id="SLWX01000003">
    <property type="protein sequence ID" value="TCO77173.1"/>
    <property type="molecule type" value="Genomic_DNA"/>
</dbReference>
<name>A0A4R2KTQ7_9GAMM</name>
<sequence length="179" mass="19049">MPCFTGCGALFPVWRGGAGRWAARVAAAGTMTAAAQLDRNRCAIAGTRTVLAETPAIVPAATRDLIGRSTAPPPPDLTPARWIRIRCASLPWQATPTSAHAAPHCTVSGVSRRPPFPADRLRPGRPQPSPHGWDFGESAGKGGRRETPGSERKIPGRARERAAAGRKNTRELRPSPNRV</sequence>
<proteinExistence type="predicted"/>